<feature type="region of interest" description="Disordered" evidence="1">
    <location>
        <begin position="108"/>
        <end position="133"/>
    </location>
</feature>
<gene>
    <name evidence="4" type="ORF">NFC81_10815</name>
</gene>
<keyword evidence="2" id="KW-0732">Signal</keyword>
<reference evidence="4" key="1">
    <citation type="submission" date="2022-07" db="EMBL/GenBank/DDBJ databases">
        <title>Complete genome sequence of Salinispirillum sp. LH10-3-1 capable of multiple carbohydrate inversion isolated from a soda lake.</title>
        <authorList>
            <person name="Liu J."/>
            <person name="Zhai Y."/>
            <person name="Zhang H."/>
            <person name="Yang H."/>
            <person name="Qu J."/>
            <person name="Li J."/>
        </authorList>
    </citation>
    <scope>NUCLEOTIDE SEQUENCE</scope>
    <source>
        <strain evidence="4">LH 10-3-1</strain>
    </source>
</reference>
<feature type="domain" description="DUF4398" evidence="3">
    <location>
        <begin position="39"/>
        <end position="111"/>
    </location>
</feature>
<dbReference type="InterPro" id="IPR025511">
    <property type="entry name" value="DUF4398"/>
</dbReference>
<dbReference type="EMBL" id="CP101717">
    <property type="protein sequence ID" value="WLD57210.1"/>
    <property type="molecule type" value="Genomic_DNA"/>
</dbReference>
<feature type="chain" id="PRO_5044329966" evidence="2">
    <location>
        <begin position="31"/>
        <end position="133"/>
    </location>
</feature>
<dbReference type="Pfam" id="PF14346">
    <property type="entry name" value="DUF4398"/>
    <property type="match status" value="1"/>
</dbReference>
<proteinExistence type="predicted"/>
<evidence type="ECO:0000256" key="1">
    <source>
        <dbReference type="SAM" id="MobiDB-lite"/>
    </source>
</evidence>
<feature type="compositionally biased region" description="Basic and acidic residues" evidence="1">
    <location>
        <begin position="114"/>
        <end position="133"/>
    </location>
</feature>
<dbReference type="Gene3D" id="1.20.1270.390">
    <property type="match status" value="1"/>
</dbReference>
<name>A0AB38YE91_9GAMM</name>
<evidence type="ECO:0000259" key="3">
    <source>
        <dbReference type="Pfam" id="PF14346"/>
    </source>
</evidence>
<evidence type="ECO:0000256" key="2">
    <source>
        <dbReference type="SAM" id="SignalP"/>
    </source>
</evidence>
<dbReference type="AlphaFoldDB" id="A0AB38YE91"/>
<sequence>MNHLPITGFISRSYRLGIGLLAAVLLTACASTPNSPVESLNAARSAITSAEQAEARQYAPADLEEARAQLKMAEEAVLAEEMLKAERLAIQSRLAAELAMARTEATKATAINQEMERSSDALEEEMKRQGTQQ</sequence>
<feature type="signal peptide" evidence="2">
    <location>
        <begin position="1"/>
        <end position="30"/>
    </location>
</feature>
<protein>
    <submittedName>
        <fullName evidence="4">DUF4398 domain-containing protein</fullName>
    </submittedName>
</protein>
<evidence type="ECO:0000313" key="4">
    <source>
        <dbReference type="EMBL" id="WLD57210.1"/>
    </source>
</evidence>
<organism evidence="4">
    <name type="scientific">Salinispirillum sp. LH 10-3-1</name>
    <dbReference type="NCBI Taxonomy" id="2952525"/>
    <lineage>
        <taxon>Bacteria</taxon>
        <taxon>Pseudomonadati</taxon>
        <taxon>Pseudomonadota</taxon>
        <taxon>Gammaproteobacteria</taxon>
        <taxon>Oceanospirillales</taxon>
        <taxon>Saccharospirillaceae</taxon>
        <taxon>Salinispirillum</taxon>
    </lineage>
</organism>
<accession>A0AB38YE91</accession>
<dbReference type="RefSeq" id="WP_304994498.1">
    <property type="nucleotide sequence ID" value="NZ_CP101717.1"/>
</dbReference>